<comment type="caution">
    <text evidence="3">The sequence shown here is derived from an EMBL/GenBank/DDBJ whole genome shotgun (WGS) entry which is preliminary data.</text>
</comment>
<feature type="transmembrane region" description="Helical" evidence="2">
    <location>
        <begin position="6"/>
        <end position="30"/>
    </location>
</feature>
<evidence type="ECO:0000313" key="3">
    <source>
        <dbReference type="EMBL" id="KAK4750721.1"/>
    </source>
</evidence>
<dbReference type="EMBL" id="JAXIOK010000017">
    <property type="protein sequence ID" value="KAK4750721.1"/>
    <property type="molecule type" value="Genomic_DNA"/>
</dbReference>
<evidence type="ECO:0000256" key="2">
    <source>
        <dbReference type="SAM" id="Phobius"/>
    </source>
</evidence>
<protein>
    <submittedName>
        <fullName evidence="3">Uncharacterized protein</fullName>
    </submittedName>
</protein>
<gene>
    <name evidence="3" type="ORF">SAY87_004203</name>
</gene>
<keyword evidence="2" id="KW-1133">Transmembrane helix</keyword>
<keyword evidence="4" id="KW-1185">Reference proteome</keyword>
<feature type="compositionally biased region" description="Polar residues" evidence="1">
    <location>
        <begin position="37"/>
        <end position="54"/>
    </location>
</feature>
<dbReference type="AlphaFoldDB" id="A0AAN7PLH5"/>
<evidence type="ECO:0000313" key="4">
    <source>
        <dbReference type="Proteomes" id="UP001345219"/>
    </source>
</evidence>
<reference evidence="3 4" key="1">
    <citation type="journal article" date="2023" name="Hortic Res">
        <title>Pangenome of water caltrop reveals structural variations and asymmetric subgenome divergence after allopolyploidization.</title>
        <authorList>
            <person name="Zhang X."/>
            <person name="Chen Y."/>
            <person name="Wang L."/>
            <person name="Yuan Y."/>
            <person name="Fang M."/>
            <person name="Shi L."/>
            <person name="Lu R."/>
            <person name="Comes H.P."/>
            <person name="Ma Y."/>
            <person name="Chen Y."/>
            <person name="Huang G."/>
            <person name="Zhou Y."/>
            <person name="Zheng Z."/>
            <person name="Qiu Y."/>
        </authorList>
    </citation>
    <scope>NUCLEOTIDE SEQUENCE [LARGE SCALE GENOMIC DNA]</scope>
    <source>
        <tissue evidence="3">Roots</tissue>
    </source>
</reference>
<proteinExistence type="predicted"/>
<feature type="region of interest" description="Disordered" evidence="1">
    <location>
        <begin position="37"/>
        <end position="57"/>
    </location>
</feature>
<name>A0AAN7PLH5_9MYRT</name>
<keyword evidence="2" id="KW-0472">Membrane</keyword>
<dbReference type="Proteomes" id="UP001345219">
    <property type="component" value="Chromosome 4"/>
</dbReference>
<sequence>MEGVVFSVVLLLVGITLFVAIHIFIIGRLFETGYGSSISDSSPAQRITDSTPKMSSEDLSRLPCFDHVEGGKGGITITNADCALFLMEKEVATC</sequence>
<accession>A0AAN7PLH5</accession>
<keyword evidence="2" id="KW-0812">Transmembrane</keyword>
<organism evidence="3 4">
    <name type="scientific">Trapa incisa</name>
    <dbReference type="NCBI Taxonomy" id="236973"/>
    <lineage>
        <taxon>Eukaryota</taxon>
        <taxon>Viridiplantae</taxon>
        <taxon>Streptophyta</taxon>
        <taxon>Embryophyta</taxon>
        <taxon>Tracheophyta</taxon>
        <taxon>Spermatophyta</taxon>
        <taxon>Magnoliopsida</taxon>
        <taxon>eudicotyledons</taxon>
        <taxon>Gunneridae</taxon>
        <taxon>Pentapetalae</taxon>
        <taxon>rosids</taxon>
        <taxon>malvids</taxon>
        <taxon>Myrtales</taxon>
        <taxon>Lythraceae</taxon>
        <taxon>Trapa</taxon>
    </lineage>
</organism>
<evidence type="ECO:0000256" key="1">
    <source>
        <dbReference type="SAM" id="MobiDB-lite"/>
    </source>
</evidence>